<dbReference type="InterPro" id="IPR012334">
    <property type="entry name" value="Pectin_lyas_fold"/>
</dbReference>
<feature type="signal peptide" evidence="1">
    <location>
        <begin position="1"/>
        <end position="23"/>
    </location>
</feature>
<accession>A0ABP1PSL0</accession>
<dbReference type="Proteomes" id="UP001642540">
    <property type="component" value="Unassembled WGS sequence"/>
</dbReference>
<evidence type="ECO:0008006" key="4">
    <source>
        <dbReference type="Google" id="ProtNLM"/>
    </source>
</evidence>
<name>A0ABP1PSL0_9HEXA</name>
<dbReference type="EMBL" id="CAXLJM020000007">
    <property type="protein sequence ID" value="CAL8072774.1"/>
    <property type="molecule type" value="Genomic_DNA"/>
</dbReference>
<dbReference type="SMART" id="SM00710">
    <property type="entry name" value="PbH1"/>
    <property type="match status" value="4"/>
</dbReference>
<gene>
    <name evidence="2" type="ORF">ODALV1_LOCUS2317</name>
</gene>
<protein>
    <recommendedName>
        <fullName evidence="4">Right handed beta helix domain-containing protein</fullName>
    </recommendedName>
</protein>
<sequence>MKFHGSSLLSLLLVYCTTIEIRASVINVSNSQEFQQALDAAQPGDEITLQSGIGILKGPFVATPSGTLDAPIKITGAEGASGFIKSEQATGLSITGNYWRIEGIHFLITKPSVGVIISGNNNLISNVLISGIESGLQVTGNENVVKNCVISASQGSGLFVGGNNNEFESNVFSSPITAATLNGCCGKFYGDVFNGDVIVQGLSSSASMKTVRTSQELQDALNQASAGDVITLAPVTFRGEFLAKQSGAPSNPITIVAGLSIRKHPKIVGNGGGAGLTITGNYWNLKYFAMSDYDVGVLVKGAGNLVDGLSISNANKAVVVKGKGNAIKNCAIDNSHLGIKVDASNCLLSSNSIQGSGASLLVSKGTCCGRLEYNVASGKVEVQGSGYSISGNVFTGPTYPASLSDL</sequence>
<dbReference type="InterPro" id="IPR006626">
    <property type="entry name" value="PbH1"/>
</dbReference>
<evidence type="ECO:0000313" key="3">
    <source>
        <dbReference type="Proteomes" id="UP001642540"/>
    </source>
</evidence>
<dbReference type="InterPro" id="IPR011050">
    <property type="entry name" value="Pectin_lyase_fold/virulence"/>
</dbReference>
<feature type="chain" id="PRO_5046964474" description="Right handed beta helix domain-containing protein" evidence="1">
    <location>
        <begin position="24"/>
        <end position="406"/>
    </location>
</feature>
<evidence type="ECO:0000313" key="2">
    <source>
        <dbReference type="EMBL" id="CAL8072774.1"/>
    </source>
</evidence>
<dbReference type="Gene3D" id="2.160.20.10">
    <property type="entry name" value="Single-stranded right-handed beta-helix, Pectin lyase-like"/>
    <property type="match status" value="2"/>
</dbReference>
<evidence type="ECO:0000256" key="1">
    <source>
        <dbReference type="SAM" id="SignalP"/>
    </source>
</evidence>
<comment type="caution">
    <text evidence="2">The sequence shown here is derived from an EMBL/GenBank/DDBJ whole genome shotgun (WGS) entry which is preliminary data.</text>
</comment>
<reference evidence="2 3" key="1">
    <citation type="submission" date="2024-08" db="EMBL/GenBank/DDBJ databases">
        <authorList>
            <person name="Cucini C."/>
            <person name="Frati F."/>
        </authorList>
    </citation>
    <scope>NUCLEOTIDE SEQUENCE [LARGE SCALE GENOMIC DNA]</scope>
</reference>
<keyword evidence="1" id="KW-0732">Signal</keyword>
<organism evidence="2 3">
    <name type="scientific">Orchesella dallaii</name>
    <dbReference type="NCBI Taxonomy" id="48710"/>
    <lineage>
        <taxon>Eukaryota</taxon>
        <taxon>Metazoa</taxon>
        <taxon>Ecdysozoa</taxon>
        <taxon>Arthropoda</taxon>
        <taxon>Hexapoda</taxon>
        <taxon>Collembola</taxon>
        <taxon>Entomobryomorpha</taxon>
        <taxon>Entomobryoidea</taxon>
        <taxon>Orchesellidae</taxon>
        <taxon>Orchesellinae</taxon>
        <taxon>Orchesella</taxon>
    </lineage>
</organism>
<dbReference type="SUPFAM" id="SSF51126">
    <property type="entry name" value="Pectin lyase-like"/>
    <property type="match status" value="2"/>
</dbReference>
<proteinExistence type="predicted"/>
<keyword evidence="3" id="KW-1185">Reference proteome</keyword>